<dbReference type="EMBL" id="CP142433">
    <property type="protein sequence ID" value="XBC45828.1"/>
    <property type="molecule type" value="Genomic_DNA"/>
</dbReference>
<dbReference type="InterPro" id="IPR040605">
    <property type="entry name" value="Glyco_hydro2_dom5"/>
</dbReference>
<comment type="similarity">
    <text evidence="2">Belongs to the glycosyl hydrolase 2 family.</text>
</comment>
<evidence type="ECO:0000259" key="8">
    <source>
        <dbReference type="Pfam" id="PF00728"/>
    </source>
</evidence>
<dbReference type="Pfam" id="PF00728">
    <property type="entry name" value="Glyco_hydro_20"/>
    <property type="match status" value="2"/>
</dbReference>
<dbReference type="InterPro" id="IPR013783">
    <property type="entry name" value="Ig-like_fold"/>
</dbReference>
<dbReference type="InterPro" id="IPR005877">
    <property type="entry name" value="YSIRK_signal_dom"/>
</dbReference>
<dbReference type="GO" id="GO:0005975">
    <property type="term" value="P:carbohydrate metabolic process"/>
    <property type="evidence" value="ECO:0007669"/>
    <property type="project" value="InterPro"/>
</dbReference>
<dbReference type="Pfam" id="PF07532">
    <property type="entry name" value="Big_4"/>
    <property type="match status" value="1"/>
</dbReference>
<feature type="compositionally biased region" description="Basic and acidic residues" evidence="6">
    <location>
        <begin position="162"/>
        <end position="195"/>
    </location>
</feature>
<evidence type="ECO:0000259" key="12">
    <source>
        <dbReference type="Pfam" id="PF07532"/>
    </source>
</evidence>
<dbReference type="InterPro" id="IPR011081">
    <property type="entry name" value="Big_4"/>
</dbReference>
<evidence type="ECO:0000259" key="9">
    <source>
        <dbReference type="Pfam" id="PF02836"/>
    </source>
</evidence>
<dbReference type="CDD" id="cd06564">
    <property type="entry name" value="GH20_DspB_LnbB-like"/>
    <property type="match status" value="2"/>
</dbReference>
<keyword evidence="5" id="KW-0326">Glycosidase</keyword>
<dbReference type="RefSeq" id="WP_347300235.1">
    <property type="nucleotide sequence ID" value="NZ_CP142433.1"/>
</dbReference>
<evidence type="ECO:0000259" key="7">
    <source>
        <dbReference type="Pfam" id="PF00703"/>
    </source>
</evidence>
<dbReference type="Pfam" id="PF02837">
    <property type="entry name" value="Glyco_hydro_2_N"/>
    <property type="match status" value="1"/>
</dbReference>
<dbReference type="InterPro" id="IPR008979">
    <property type="entry name" value="Galactose-bd-like_sf"/>
</dbReference>
<dbReference type="PANTHER" id="PTHR42732">
    <property type="entry name" value="BETA-GALACTOSIDASE"/>
    <property type="match status" value="1"/>
</dbReference>
<feature type="domain" description="DUF4982" evidence="13">
    <location>
        <begin position="847"/>
        <end position="920"/>
    </location>
</feature>
<evidence type="ECO:0000256" key="5">
    <source>
        <dbReference type="ARBA" id="ARBA00023295"/>
    </source>
</evidence>
<dbReference type="InterPro" id="IPR017853">
    <property type="entry name" value="GH"/>
</dbReference>
<protein>
    <submittedName>
        <fullName evidence="15">Family 20 glycosylhydrolase</fullName>
    </submittedName>
</protein>
<feature type="domain" description="Glycoside hydrolase family 2 immunoglobulin-like beta-sandwich" evidence="7">
    <location>
        <begin position="386"/>
        <end position="484"/>
    </location>
</feature>
<dbReference type="InterPro" id="IPR006104">
    <property type="entry name" value="Glyco_hydro_2_N"/>
</dbReference>
<evidence type="ECO:0000256" key="3">
    <source>
        <dbReference type="ARBA" id="ARBA00022729"/>
    </source>
</evidence>
<keyword evidence="3" id="KW-0732">Signal</keyword>
<accession>A0AB74TM60</accession>
<feature type="region of interest" description="Disordered" evidence="6">
    <location>
        <begin position="2523"/>
        <end position="2567"/>
    </location>
</feature>
<dbReference type="SUPFAM" id="SSF49303">
    <property type="entry name" value="beta-Galactosidase/glucuronidase domain"/>
    <property type="match status" value="1"/>
</dbReference>
<dbReference type="InterPro" id="IPR006101">
    <property type="entry name" value="Glyco_hydro_2"/>
</dbReference>
<organism evidence="15">
    <name type="scientific">Dolosigranulum savutiense</name>
    <dbReference type="NCBI Taxonomy" id="3110288"/>
    <lineage>
        <taxon>Bacteria</taxon>
        <taxon>Bacillati</taxon>
        <taxon>Bacillota</taxon>
        <taxon>Bacilli</taxon>
        <taxon>Lactobacillales</taxon>
        <taxon>Carnobacteriaceae</taxon>
        <taxon>Dolosigranulum</taxon>
    </lineage>
</organism>
<feature type="compositionally biased region" description="Polar residues" evidence="6">
    <location>
        <begin position="196"/>
        <end position="205"/>
    </location>
</feature>
<evidence type="ECO:0000256" key="1">
    <source>
        <dbReference type="ARBA" id="ARBA00006285"/>
    </source>
</evidence>
<dbReference type="InterPro" id="IPR036156">
    <property type="entry name" value="Beta-gal/glucu_dom_sf"/>
</dbReference>
<sequence length="2752" mass="309562">MSKPKNHLQQSVLQEKQKKYSLKKLSVGLVSVSLGVVMYTGNAISVSAQETTDAQEKDLSGVETDKITEELSATPQPQHTAIDVQEATNKAVETIQPGSEGALEALTEEITSYNEQIIAEDEEESGDESSLAETTSSIEDKVDATEVENNANTNQPSEGAQTEEKNKSSKEDETSIRVKDGQEDVKSEADKEERATQSSAPQENYVQLVGEDDRKVLFSSHWLTKREDNKEAYKANYDDAEWTDVDLPHDYSINREYSTSNEAESGFLPGGVSWYRKRFIAPKELKNKNVVFHLEGAYMNTEVYVNEQKVGEHHHGYTGVAFDITKYLHTDGKTENIIAVRTENKVPTSRWYSGSGIYRDVNLVVTDKLHVGHYGTKIEAKDLAENKEGDVQTSVKTTVVNNYEEQQTFSIQHQLINADGEIVAQSEKQSFDIEAGTSLDTELSFNVNAPTLWSVDNPYLYKLQTLISQGNTVVDRTENDYGYRFFNFDSKTGFSLNGQKMKLKGVNMHHDQGALGAVANPAAIERQVKLLKEMGANAIRTSHNPASPALIDIANRYGMLVVEESFDGWHLPKNGNQNDYSNYFTQKIGDGNQIIHGKANMTWAEYDLKEMIRKSQNAPSVIMWSLGNEISEGAGGNPADYIAHAKNLVKWALELDTTRPLTIGDNQGDLKFKPIHELVSKHGGVVGFNYKTDDFMRKLHEEHPSWTFMMSETASSIHTRSWYRTHGQDNENMQLSAYDTDEARVGWGASASESWRRVIENDFIAGEFVWTGFDYLGEPTPWNGIGTGSVSGHGAKPNSSYFGIIDTAGFPKDTYYYYHSAWKDDESTLHLMPTWNKENLKIDENGNVRVDVFTDAKKVSLYLNGKEIASDEATVHTTEAGYTYRRFASTDHKKPYASFNVKYEPGELTVRAWDDSGNEITDKAVGRKSVATYGQATQLKARVARTELTADGRDLAYVEVDVLDAEGRLVDNASQRVEFNVEGQGTLVGVDNGDPTDTDGYKAENRKAFGGKALGIVQATNRAGEITVTVSAEGLQSDTITLSTKAQQTNQDKNLRSYVLANTFYTTVDRPVQLPQVINGRFSNNEEKDLSVTWDQIAESKYKQPGEWSVSGRIADYDITVTVKVVVMEPISQIENYATAIRTGDTLELPGKRRGYDVKGKYTNVLFPVTWDTDSVDLSTEGLHKIKGTADVFGTSYETVAHVRVVKKEQERNIAHKDFEDAPSIYNGYVANNQYVYNEEGPIAGTLTLNNDDYTGDNYWMGYADGYKSFVEFIWEKEYNIQNLRLWHYTNEYADLPGPQNVEFYYLDSSSNQYKKIGASNITQVKHTEGNTPYAFSEPIKTSRLRLVMKGANEHKAPALTGVEIDEHVGDIELMDSTELQTLKINGQEIKDKLVNNTYHVKTDKPLDITVDTIYNAAITVAEQDNHSYLIRVTSEDGENVVEYRIINGDTSEQERKQNLIKAVSLDAGRKYFSPEQIKEIIDEASRLGYTDLHLLVGNEGLRFLPDDLALETDSGDTFSNEDVRNALVEGNKEYYNDPNGTFLSQTEMDDILAYAKQKNMRLIPAVNSPGHMNAILNAMKRLGIENPNYTLKYEHSPEQYPGHTWDYVSNRTVDLNNKRAVDFTKALVKKYAAYFNGKTDIFTIGLDEYANDALKDLNPYLKGEGKEELSGWQHIVNTGEYAQFIKYANELASIVKSENLRPLAFNDGMYYNNITDQGEFDTDIIVSYWTGGFPGFKVAPSSYFAKRGHDVLNTNDHWYYVVGRENKNSGWYNLDQGIDGMKKVGFENVLKNEGEPVPTIGSMIAAWADDPERDFVMDNFKKWIQTFADENADYFKADYSKVDEQLAQIPHDLSSYTPASQNRLTELTKNIDRTISKENQKQVDQIAETLKKAIGSLVKTPTGDEEQANLNQRRILSLDAGRKYYSADQIKQIITEISQRGYTDLHLLLGNDGFRFVLDDMTVAAAGKTYSSEDVKSAITKGNRQYYDDPNGNVLTQTEMDDILAHAKKLNVQVIPSFNSPGHMNTLVKAMGHLGIENANHVYYWKDNPNDPDNPEYAYPSEGTLSLKNEEAKAFTKAIIQKFATYFSSRTQYFNIGLDEFANDATGDTRGWKELQRYGEYKQFIDYTNDLVKIVKELGMTAIGFNDGIYYNEDDSHGEFDKDLVISYWTGGWWGYDLASSKYLADKGHKILNTHDAWYYVLGREQGATEQYNFDSATNGAKYKRFDDVIKNEGADIPTVGSMMAFWADDPSKEFNMENFVEWLDTFARNKDAYFPADYSAVQEELAKAPADLSQMTDESVENWNKAKEKALIQHVKANQHLVDEALEELKATREGLIAKETVPKPMPEEPGAANEQAPQPEVIKDYFKLVVDFEGAQVVYDRKDSDVWTSAEQAREVYDQYLPEVIERDGKEYKRVDVTFTQSDEEAILTYVYKLNLPTPTPEPEPEAKPEEQYAGDYVFELTLDGEPSTETLTFSSRDKALDFVAVLNRLYKAAGYQLIHQDNGLPGEYKISLSFEKVAQPEVTPEPAPIPEPDAPETEENGQTSGENEDIPQPEQPTEPEVTPEELPDLVEASFIFTSSDGTAHRGSLGEFSSLEQAERRIRHFANEQGYTLQNFRIEDGKFMADVTESSVHYPEVQQPEDTQPDVEVDTSTEENNQLSEVERYRLIVQERAQRELAIQALPNLTATQRQVFSQKLQAANTIDAFDDILAEATEIDKNLVHPQKAATSVWAVGMMGITSLISVLKKKD</sequence>
<evidence type="ECO:0000259" key="13">
    <source>
        <dbReference type="Pfam" id="PF16355"/>
    </source>
</evidence>
<dbReference type="Pfam" id="PF18565">
    <property type="entry name" value="Glyco_hydro2_C5"/>
    <property type="match status" value="1"/>
</dbReference>
<feature type="domain" description="Glycosyl hydrolases family 2 sugar binding" evidence="10">
    <location>
        <begin position="271"/>
        <end position="364"/>
    </location>
</feature>
<proteinExistence type="inferred from homology"/>
<feature type="domain" description="Glycoside hydrolase family 2 catalytic" evidence="9">
    <location>
        <begin position="493"/>
        <end position="675"/>
    </location>
</feature>
<feature type="region of interest" description="Disordered" evidence="6">
    <location>
        <begin position="119"/>
        <end position="208"/>
    </location>
</feature>
<dbReference type="InterPro" id="IPR015883">
    <property type="entry name" value="Glyco_hydro_20_cat"/>
</dbReference>
<name>A0AB74TM60_9LACT</name>
<feature type="compositionally biased region" description="Acidic residues" evidence="6">
    <location>
        <begin position="2646"/>
        <end position="2656"/>
    </location>
</feature>
<dbReference type="Gene3D" id="2.60.40.10">
    <property type="entry name" value="Immunoglobulins"/>
    <property type="match status" value="3"/>
</dbReference>
<dbReference type="Pfam" id="PF02836">
    <property type="entry name" value="Glyco_hydro_2_C"/>
    <property type="match status" value="1"/>
</dbReference>
<feature type="compositionally biased region" description="Polar residues" evidence="6">
    <location>
        <begin position="147"/>
        <end position="160"/>
    </location>
</feature>
<reference evidence="15" key="1">
    <citation type="submission" date="2023-12" db="EMBL/GenBank/DDBJ databases">
        <title>Dolosigranulum savutii sp. nov. isolated from human upper respiratory samples collected in Botswana.</title>
        <authorList>
            <person name="Kelly M.S."/>
        </authorList>
    </citation>
    <scope>NUCLEOTIDE SEQUENCE</scope>
    <source>
        <strain evidence="15">MSK433</strain>
    </source>
</reference>
<evidence type="ECO:0000256" key="4">
    <source>
        <dbReference type="ARBA" id="ARBA00022801"/>
    </source>
</evidence>
<feature type="compositionally biased region" description="Pro residues" evidence="6">
    <location>
        <begin position="2527"/>
        <end position="2536"/>
    </location>
</feature>
<dbReference type="SUPFAM" id="SSF51445">
    <property type="entry name" value="(Trans)glycosidases"/>
    <property type="match status" value="3"/>
</dbReference>
<comment type="similarity">
    <text evidence="1">Belongs to the glycosyl hydrolase 20 family.</text>
</comment>
<dbReference type="SUPFAM" id="SSF49785">
    <property type="entry name" value="Galactose-binding domain-like"/>
    <property type="match status" value="1"/>
</dbReference>
<evidence type="ECO:0000259" key="10">
    <source>
        <dbReference type="Pfam" id="PF02837"/>
    </source>
</evidence>
<dbReference type="InterPro" id="IPR032311">
    <property type="entry name" value="DUF4982"/>
</dbReference>
<gene>
    <name evidence="15" type="ORF">VUQ08_08295</name>
</gene>
<dbReference type="InterPro" id="IPR006103">
    <property type="entry name" value="Glyco_hydro_2_cat"/>
</dbReference>
<dbReference type="NCBIfam" id="TIGR01168">
    <property type="entry name" value="YSIRK_signal"/>
    <property type="match status" value="1"/>
</dbReference>
<dbReference type="PRINTS" id="PR00132">
    <property type="entry name" value="GLHYDRLASE2"/>
</dbReference>
<evidence type="ECO:0000256" key="2">
    <source>
        <dbReference type="ARBA" id="ARBA00007401"/>
    </source>
</evidence>
<keyword evidence="4" id="KW-0378">Hydrolase</keyword>
<dbReference type="Gene3D" id="1.20.1270.90">
    <property type="entry name" value="AF1782-like"/>
    <property type="match status" value="2"/>
</dbReference>
<feature type="domain" description="Bacterial Ig-like" evidence="12">
    <location>
        <begin position="1066"/>
        <end position="1117"/>
    </location>
</feature>
<dbReference type="Pfam" id="PF16355">
    <property type="entry name" value="DUF4982"/>
    <property type="match status" value="1"/>
</dbReference>
<feature type="domain" description="Glycoside hydrolase family 2" evidence="14">
    <location>
        <begin position="939"/>
        <end position="1041"/>
    </location>
</feature>
<dbReference type="Pfam" id="PF00703">
    <property type="entry name" value="Glyco_hydro_2"/>
    <property type="match status" value="1"/>
</dbReference>
<dbReference type="Gene3D" id="3.20.20.80">
    <property type="entry name" value="Glycosidases"/>
    <property type="match status" value="3"/>
</dbReference>
<evidence type="ECO:0000259" key="14">
    <source>
        <dbReference type="Pfam" id="PF18565"/>
    </source>
</evidence>
<dbReference type="InterPro" id="IPR006102">
    <property type="entry name" value="Ig-like_GH2"/>
</dbReference>
<dbReference type="Pfam" id="PF04650">
    <property type="entry name" value="YSIRK_signal"/>
    <property type="match status" value="1"/>
</dbReference>
<feature type="domain" description="Glycoside hydrolase family 20 catalytic" evidence="8">
    <location>
        <begin position="1463"/>
        <end position="1772"/>
    </location>
</feature>
<feature type="domain" description="Glycoside hydrolase family 20 catalytic" evidence="8">
    <location>
        <begin position="1915"/>
        <end position="2251"/>
    </location>
</feature>
<feature type="domain" description="YSIRK Gram-positive signal peptide" evidence="11">
    <location>
        <begin position="15"/>
        <end position="38"/>
    </location>
</feature>
<dbReference type="Gene3D" id="2.60.120.260">
    <property type="entry name" value="Galactose-binding domain-like"/>
    <property type="match status" value="1"/>
</dbReference>
<evidence type="ECO:0000259" key="11">
    <source>
        <dbReference type="Pfam" id="PF04650"/>
    </source>
</evidence>
<dbReference type="PANTHER" id="PTHR42732:SF1">
    <property type="entry name" value="BETA-MANNOSIDASE"/>
    <property type="match status" value="1"/>
</dbReference>
<dbReference type="GO" id="GO:0004563">
    <property type="term" value="F:beta-N-acetylhexosaminidase activity"/>
    <property type="evidence" value="ECO:0007669"/>
    <property type="project" value="UniProtKB-ARBA"/>
</dbReference>
<evidence type="ECO:0000313" key="15">
    <source>
        <dbReference type="EMBL" id="XBC45828.1"/>
    </source>
</evidence>
<evidence type="ECO:0000256" key="6">
    <source>
        <dbReference type="SAM" id="MobiDB-lite"/>
    </source>
</evidence>
<feature type="region of interest" description="Disordered" evidence="6">
    <location>
        <begin position="2636"/>
        <end position="2659"/>
    </location>
</feature>
<dbReference type="InterPro" id="IPR051913">
    <property type="entry name" value="GH2_Domain-Containing"/>
</dbReference>